<gene>
    <name evidence="1" type="ORF">IM811_005774</name>
</gene>
<sequence length="136" mass="15297">MSDINISTSQGPVNASDETLEAMMTVIRGDPTQLFANHIRNTPLRSVEGLLAATKPLSTSQIRQLHLLGLSLYCTACHLQLLPQALTEDQDELEQTPYLENSQRLVQAYHSPTYNLWFQHIMCCVEMIRAEVALEN</sequence>
<accession>A0A8H7K6I0</accession>
<evidence type="ECO:0000313" key="1">
    <source>
        <dbReference type="EMBL" id="KAF9744194.1"/>
    </source>
</evidence>
<dbReference type="AlphaFoldDB" id="A0A8H7K6I0"/>
<comment type="caution">
    <text evidence="1">The sequence shown here is derived from an EMBL/GenBank/DDBJ whole genome shotgun (WGS) entry which is preliminary data.</text>
</comment>
<dbReference type="Proteomes" id="UP000616885">
    <property type="component" value="Unassembled WGS sequence"/>
</dbReference>
<evidence type="ECO:0000313" key="2">
    <source>
        <dbReference type="Proteomes" id="UP000616885"/>
    </source>
</evidence>
<reference evidence="1" key="1">
    <citation type="submission" date="2020-10" db="EMBL/GenBank/DDBJ databases">
        <title>High-Quality Genome Resource of Clonostachys rosea strain S41 by Oxford Nanopore Long-Read Sequencing.</title>
        <authorList>
            <person name="Wang H."/>
        </authorList>
    </citation>
    <scope>NUCLEOTIDE SEQUENCE</scope>
    <source>
        <strain evidence="1">S41</strain>
    </source>
</reference>
<dbReference type="EMBL" id="JADCTT010000015">
    <property type="protein sequence ID" value="KAF9744194.1"/>
    <property type="molecule type" value="Genomic_DNA"/>
</dbReference>
<organism evidence="1 2">
    <name type="scientific">Bionectria ochroleuca</name>
    <name type="common">Gliocladium roseum</name>
    <dbReference type="NCBI Taxonomy" id="29856"/>
    <lineage>
        <taxon>Eukaryota</taxon>
        <taxon>Fungi</taxon>
        <taxon>Dikarya</taxon>
        <taxon>Ascomycota</taxon>
        <taxon>Pezizomycotina</taxon>
        <taxon>Sordariomycetes</taxon>
        <taxon>Hypocreomycetidae</taxon>
        <taxon>Hypocreales</taxon>
        <taxon>Bionectriaceae</taxon>
        <taxon>Clonostachys</taxon>
    </lineage>
</organism>
<proteinExistence type="predicted"/>
<protein>
    <submittedName>
        <fullName evidence="1">Uncharacterized protein</fullName>
    </submittedName>
</protein>
<name>A0A8H7K6I0_BIOOC</name>